<dbReference type="InterPro" id="IPR017871">
    <property type="entry name" value="ABC_transporter-like_CS"/>
</dbReference>
<dbReference type="PROSITE" id="PS00211">
    <property type="entry name" value="ABC_TRANSPORTER_1"/>
    <property type="match status" value="1"/>
</dbReference>
<dbReference type="InterPro" id="IPR003439">
    <property type="entry name" value="ABC_transporter-like_ATP-bd"/>
</dbReference>
<organism evidence="5 6">
    <name type="scientific">Candidatus Stercoripulliclostridium merdigallinarum</name>
    <dbReference type="NCBI Taxonomy" id="2840951"/>
    <lineage>
        <taxon>Bacteria</taxon>
        <taxon>Bacillati</taxon>
        <taxon>Bacillota</taxon>
        <taxon>Clostridia</taxon>
        <taxon>Eubacteriales</taxon>
        <taxon>Candidatus Stercoripulliclostridium</taxon>
    </lineage>
</organism>
<reference evidence="5" key="1">
    <citation type="submission" date="2020-10" db="EMBL/GenBank/DDBJ databases">
        <authorList>
            <person name="Gilroy R."/>
        </authorList>
    </citation>
    <scope>NUCLEOTIDE SEQUENCE</scope>
    <source>
        <strain evidence="5">18911</strain>
    </source>
</reference>
<dbReference type="GO" id="GO:0016887">
    <property type="term" value="F:ATP hydrolysis activity"/>
    <property type="evidence" value="ECO:0007669"/>
    <property type="project" value="InterPro"/>
</dbReference>
<dbReference type="AlphaFoldDB" id="A0A9D1MJ12"/>
<keyword evidence="1" id="KW-0813">Transport</keyword>
<proteinExistence type="predicted"/>
<reference evidence="5" key="2">
    <citation type="journal article" date="2021" name="PeerJ">
        <title>Extensive microbial diversity within the chicken gut microbiome revealed by metagenomics and culture.</title>
        <authorList>
            <person name="Gilroy R."/>
            <person name="Ravi A."/>
            <person name="Getino M."/>
            <person name="Pursley I."/>
            <person name="Horton D.L."/>
            <person name="Alikhan N.F."/>
            <person name="Baker D."/>
            <person name="Gharbi K."/>
            <person name="Hall N."/>
            <person name="Watson M."/>
            <person name="Adriaenssens E.M."/>
            <person name="Foster-Nyarko E."/>
            <person name="Jarju S."/>
            <person name="Secka A."/>
            <person name="Antonio M."/>
            <person name="Oren A."/>
            <person name="Chaudhuri R.R."/>
            <person name="La Ragione R."/>
            <person name="Hildebrand F."/>
            <person name="Pallen M.J."/>
        </authorList>
    </citation>
    <scope>NUCLEOTIDE SEQUENCE</scope>
    <source>
        <strain evidence="5">18911</strain>
    </source>
</reference>
<dbReference type="InterPro" id="IPR003593">
    <property type="entry name" value="AAA+_ATPase"/>
</dbReference>
<evidence type="ECO:0000256" key="1">
    <source>
        <dbReference type="ARBA" id="ARBA00022448"/>
    </source>
</evidence>
<evidence type="ECO:0000313" key="6">
    <source>
        <dbReference type="Proteomes" id="UP000824094"/>
    </source>
</evidence>
<dbReference type="PROSITE" id="PS50893">
    <property type="entry name" value="ABC_TRANSPORTER_2"/>
    <property type="match status" value="1"/>
</dbReference>
<evidence type="ECO:0000313" key="5">
    <source>
        <dbReference type="EMBL" id="HIU60929.1"/>
    </source>
</evidence>
<name>A0A9D1MJ12_9FIRM</name>
<feature type="domain" description="ABC transporter" evidence="4">
    <location>
        <begin position="1"/>
        <end position="219"/>
    </location>
</feature>
<evidence type="ECO:0000256" key="3">
    <source>
        <dbReference type="ARBA" id="ARBA00022840"/>
    </source>
</evidence>
<dbReference type="PANTHER" id="PTHR42788">
    <property type="entry name" value="TAURINE IMPORT ATP-BINDING PROTEIN-RELATED"/>
    <property type="match status" value="1"/>
</dbReference>
<dbReference type="PANTHER" id="PTHR42788:SF13">
    <property type="entry name" value="ALIPHATIC SULFONATES IMPORT ATP-BINDING PROTEIN SSUB"/>
    <property type="match status" value="1"/>
</dbReference>
<accession>A0A9D1MJ12</accession>
<keyword evidence="3 5" id="KW-0067">ATP-binding</keyword>
<evidence type="ECO:0000256" key="2">
    <source>
        <dbReference type="ARBA" id="ARBA00022741"/>
    </source>
</evidence>
<comment type="caution">
    <text evidence="5">The sequence shown here is derived from an EMBL/GenBank/DDBJ whole genome shotgun (WGS) entry which is preliminary data.</text>
</comment>
<dbReference type="InterPro" id="IPR050166">
    <property type="entry name" value="ABC_transporter_ATP-bind"/>
</dbReference>
<dbReference type="GO" id="GO:0005524">
    <property type="term" value="F:ATP binding"/>
    <property type="evidence" value="ECO:0007669"/>
    <property type="project" value="UniProtKB-KW"/>
</dbReference>
<dbReference type="SMART" id="SM00382">
    <property type="entry name" value="AAA"/>
    <property type="match status" value="1"/>
</dbReference>
<evidence type="ECO:0000259" key="4">
    <source>
        <dbReference type="PROSITE" id="PS50893"/>
    </source>
</evidence>
<dbReference type="Proteomes" id="UP000824094">
    <property type="component" value="Unassembled WGS sequence"/>
</dbReference>
<sequence length="232" mass="26386">MKIEGLNKSFGDIKIFENFSLEIEERSTLCVMGPSGVGKSTLLNIVTGLTDYTGKVEMNGEVSAVFSEPALLKNLNVYDNLRYAVAHAFPDKKVMQSEIENVLRSVELWDRRKAFPDELSSGMAQRVALARGFLLPSDYLIMDEAFKGLDTALKIKLRGYFLKLNAEKQKTVIIITHELDDALFLADRLILLRNRPCEVVLDKKIYSDKRFRTHSSPELKRLSDEYMQMALN</sequence>
<dbReference type="Gene3D" id="3.40.50.300">
    <property type="entry name" value="P-loop containing nucleotide triphosphate hydrolases"/>
    <property type="match status" value="1"/>
</dbReference>
<dbReference type="Pfam" id="PF00005">
    <property type="entry name" value="ABC_tran"/>
    <property type="match status" value="1"/>
</dbReference>
<dbReference type="InterPro" id="IPR027417">
    <property type="entry name" value="P-loop_NTPase"/>
</dbReference>
<dbReference type="SUPFAM" id="SSF52540">
    <property type="entry name" value="P-loop containing nucleoside triphosphate hydrolases"/>
    <property type="match status" value="1"/>
</dbReference>
<keyword evidence="2" id="KW-0547">Nucleotide-binding</keyword>
<protein>
    <submittedName>
        <fullName evidence="5">ABC transporter ATP-binding protein</fullName>
    </submittedName>
</protein>
<dbReference type="EMBL" id="DVNF01000175">
    <property type="protein sequence ID" value="HIU60929.1"/>
    <property type="molecule type" value="Genomic_DNA"/>
</dbReference>
<gene>
    <name evidence="5" type="ORF">IAB05_06020</name>
</gene>